<gene>
    <name evidence="1" type="ORF">Pint_25581</name>
</gene>
<organism evidence="1 2">
    <name type="scientific">Pistacia integerrima</name>
    <dbReference type="NCBI Taxonomy" id="434235"/>
    <lineage>
        <taxon>Eukaryota</taxon>
        <taxon>Viridiplantae</taxon>
        <taxon>Streptophyta</taxon>
        <taxon>Embryophyta</taxon>
        <taxon>Tracheophyta</taxon>
        <taxon>Spermatophyta</taxon>
        <taxon>Magnoliopsida</taxon>
        <taxon>eudicotyledons</taxon>
        <taxon>Gunneridae</taxon>
        <taxon>Pentapetalae</taxon>
        <taxon>rosids</taxon>
        <taxon>malvids</taxon>
        <taxon>Sapindales</taxon>
        <taxon>Anacardiaceae</taxon>
        <taxon>Pistacia</taxon>
    </lineage>
</organism>
<dbReference type="Proteomes" id="UP001163603">
    <property type="component" value="Chromosome 7"/>
</dbReference>
<comment type="caution">
    <text evidence="1">The sequence shown here is derived from an EMBL/GenBank/DDBJ whole genome shotgun (WGS) entry which is preliminary data.</text>
</comment>
<accession>A0ACC0YH22</accession>
<sequence>MKSRRKEDSKANVRVVEIFATHKNMWQVEERRLLQHIDAVNEKMASLRSKIEEMEREKAESKRIAEELEEIIGFMSRRVGCEFEEEEDQFGGCGSREFYGGDDG</sequence>
<name>A0ACC0YH22_9ROSI</name>
<keyword evidence="2" id="KW-1185">Reference proteome</keyword>
<evidence type="ECO:0000313" key="2">
    <source>
        <dbReference type="Proteomes" id="UP001163603"/>
    </source>
</evidence>
<dbReference type="EMBL" id="CM047742">
    <property type="protein sequence ID" value="KAJ0035516.1"/>
    <property type="molecule type" value="Genomic_DNA"/>
</dbReference>
<evidence type="ECO:0000313" key="1">
    <source>
        <dbReference type="EMBL" id="KAJ0035516.1"/>
    </source>
</evidence>
<reference evidence="2" key="1">
    <citation type="journal article" date="2023" name="G3 (Bethesda)">
        <title>Genome assembly and association tests identify interacting loci associated with vigor, precocity, and sex in interspecific pistachio rootstocks.</title>
        <authorList>
            <person name="Palmer W."/>
            <person name="Jacygrad E."/>
            <person name="Sagayaradj S."/>
            <person name="Cavanaugh K."/>
            <person name="Han R."/>
            <person name="Bertier L."/>
            <person name="Beede B."/>
            <person name="Kafkas S."/>
            <person name="Golino D."/>
            <person name="Preece J."/>
            <person name="Michelmore R."/>
        </authorList>
    </citation>
    <scope>NUCLEOTIDE SEQUENCE [LARGE SCALE GENOMIC DNA]</scope>
</reference>
<proteinExistence type="predicted"/>
<protein>
    <submittedName>
        <fullName evidence="1">Uncharacterized protein</fullName>
    </submittedName>
</protein>